<protein>
    <submittedName>
        <fullName evidence="1">Uncharacterized protein</fullName>
    </submittedName>
</protein>
<proteinExistence type="predicted"/>
<dbReference type="STRING" id="560819.SAMN05428998_13547"/>
<evidence type="ECO:0000313" key="1">
    <source>
        <dbReference type="EMBL" id="SMF76401.1"/>
    </source>
</evidence>
<sequence>MGYICGYLASNAVDGLGGIQAYLQTQTSDAAGAFPTGGNLSSIVALQVQDTAASQLLRVRLGYGLFRLNAQMDPTAFLFAEMLVGNQRSLRMLGQPGSDKEFHSYAAAYDPEAGAWSLQVDAMRVGTLQADAWKDPAGKPSTRQLVPAFLAEVSVSEVPVLGTSANAVEVEAAQLEVGGQLQDLNFAGGDGSGVGSVVWTSETAVGTLGTVGSFADSFTISAAASGGTKKS</sequence>
<gene>
    <name evidence="1" type="ORF">SAMN05428998_13547</name>
</gene>
<evidence type="ECO:0000313" key="2">
    <source>
        <dbReference type="Proteomes" id="UP000192917"/>
    </source>
</evidence>
<reference evidence="1 2" key="1">
    <citation type="submission" date="2017-04" db="EMBL/GenBank/DDBJ databases">
        <authorList>
            <person name="Afonso C.L."/>
            <person name="Miller P.J."/>
            <person name="Scott M.A."/>
            <person name="Spackman E."/>
            <person name="Goraichik I."/>
            <person name="Dimitrov K.M."/>
            <person name="Suarez D.L."/>
            <person name="Swayne D.E."/>
        </authorList>
    </citation>
    <scope>NUCLEOTIDE SEQUENCE [LARGE SCALE GENOMIC DNA]</scope>
    <source>
        <strain evidence="1 2">USBA 355</strain>
    </source>
</reference>
<dbReference type="Proteomes" id="UP000192917">
    <property type="component" value="Unassembled WGS sequence"/>
</dbReference>
<dbReference type="AlphaFoldDB" id="A0A1Y6CLW0"/>
<dbReference type="RefSeq" id="WP_085125950.1">
    <property type="nucleotide sequence ID" value="NZ_FWZX01000035.1"/>
</dbReference>
<organism evidence="1 2">
    <name type="scientific">Tistlia consotensis USBA 355</name>
    <dbReference type="NCBI Taxonomy" id="560819"/>
    <lineage>
        <taxon>Bacteria</taxon>
        <taxon>Pseudomonadati</taxon>
        <taxon>Pseudomonadota</taxon>
        <taxon>Alphaproteobacteria</taxon>
        <taxon>Rhodospirillales</taxon>
        <taxon>Rhodovibrionaceae</taxon>
        <taxon>Tistlia</taxon>
    </lineage>
</organism>
<accession>A0A1Y6CLW0</accession>
<dbReference type="EMBL" id="FWZX01000035">
    <property type="protein sequence ID" value="SMF76401.1"/>
    <property type="molecule type" value="Genomic_DNA"/>
</dbReference>
<keyword evidence="2" id="KW-1185">Reference proteome</keyword>
<name>A0A1Y6CLW0_9PROT</name>